<organism evidence="2 3">
    <name type="scientific">Deinococcus roseus</name>
    <dbReference type="NCBI Taxonomy" id="392414"/>
    <lineage>
        <taxon>Bacteria</taxon>
        <taxon>Thermotogati</taxon>
        <taxon>Deinococcota</taxon>
        <taxon>Deinococci</taxon>
        <taxon>Deinococcales</taxon>
        <taxon>Deinococcaceae</taxon>
        <taxon>Deinococcus</taxon>
    </lineage>
</organism>
<name>A0ABQ2D328_9DEIO</name>
<feature type="chain" id="PRO_5045554393" evidence="1">
    <location>
        <begin position="18"/>
        <end position="277"/>
    </location>
</feature>
<reference evidence="3" key="1">
    <citation type="journal article" date="2019" name="Int. J. Syst. Evol. Microbiol.">
        <title>The Global Catalogue of Microorganisms (GCM) 10K type strain sequencing project: providing services to taxonomists for standard genome sequencing and annotation.</title>
        <authorList>
            <consortium name="The Broad Institute Genomics Platform"/>
            <consortium name="The Broad Institute Genome Sequencing Center for Infectious Disease"/>
            <person name="Wu L."/>
            <person name="Ma J."/>
        </authorList>
    </citation>
    <scope>NUCLEOTIDE SEQUENCE [LARGE SCALE GENOMIC DNA]</scope>
    <source>
        <strain evidence="3">JCM 14370</strain>
    </source>
</reference>
<comment type="caution">
    <text evidence="2">The sequence shown here is derived from an EMBL/GenBank/DDBJ whole genome shotgun (WGS) entry which is preliminary data.</text>
</comment>
<keyword evidence="3" id="KW-1185">Reference proteome</keyword>
<proteinExistence type="predicted"/>
<evidence type="ECO:0000313" key="3">
    <source>
        <dbReference type="Proteomes" id="UP000632222"/>
    </source>
</evidence>
<protein>
    <submittedName>
        <fullName evidence="2">Uncharacterized protein</fullName>
    </submittedName>
</protein>
<gene>
    <name evidence="2" type="ORF">GCM10008938_32950</name>
</gene>
<keyword evidence="1" id="KW-0732">Signal</keyword>
<dbReference type="Proteomes" id="UP000632222">
    <property type="component" value="Unassembled WGS sequence"/>
</dbReference>
<evidence type="ECO:0000313" key="2">
    <source>
        <dbReference type="EMBL" id="GGJ44078.1"/>
    </source>
</evidence>
<feature type="signal peptide" evidence="1">
    <location>
        <begin position="1"/>
        <end position="17"/>
    </location>
</feature>
<dbReference type="RefSeq" id="WP_189004329.1">
    <property type="nucleotide sequence ID" value="NZ_BMOD01000014.1"/>
</dbReference>
<sequence length="277" mass="30716">MRLLRPTLLLLCSPALAAPWTLTSETDPFTDEVIKTASVWDTTQKAQVFLSCNDNRPIVMVSNTEFLKTEGSIPMLYRLDQQPAQKLNLRPTPKGTAGTLSLLDVPLFIPAFKDAGTFLVRLSNYNQEQFTYTFKLEGTRKTLAELPCFADLLDTPPPPPPPPPYVPPRGSQYFELGYFITQTHLTPNYRVFLDDLGGGEYRLLYKGDPVNFTLGAGYVVLKDRMVALKSAPALVYGSVWLPLEVLSLLGCESYQLVDTGLQATCQGNTLSGIARQF</sequence>
<accession>A0ABQ2D328</accession>
<evidence type="ECO:0000256" key="1">
    <source>
        <dbReference type="SAM" id="SignalP"/>
    </source>
</evidence>
<dbReference type="EMBL" id="BMOD01000014">
    <property type="protein sequence ID" value="GGJ44078.1"/>
    <property type="molecule type" value="Genomic_DNA"/>
</dbReference>